<feature type="region of interest" description="Disordered" evidence="1">
    <location>
        <begin position="47"/>
        <end position="113"/>
    </location>
</feature>
<keyword evidence="3" id="KW-1185">Reference proteome</keyword>
<dbReference type="OrthoDB" id="9400058at2759"/>
<dbReference type="EMBL" id="SWJQ01000093">
    <property type="protein sequence ID" value="TRZ22532.1"/>
    <property type="molecule type" value="Genomic_DNA"/>
</dbReference>
<comment type="caution">
    <text evidence="2">The sequence shown here is derived from an EMBL/GenBank/DDBJ whole genome shotgun (WGS) entry which is preliminary data.</text>
</comment>
<gene>
    <name evidence="2" type="ORF">HGM15179_004578</name>
</gene>
<sequence length="113" mass="12051">MPSGGAWTGLRDCGNLMECRKAKHKVLHLGQGDPKHKNRLGSEWIESSPEEKDLGVDGQHGLAMSTCRPREPTVSWAASKACGQQAEGDDSAPLLCSHETPSGVLHPAPEPTT</sequence>
<evidence type="ECO:0000313" key="2">
    <source>
        <dbReference type="EMBL" id="TRZ22532.1"/>
    </source>
</evidence>
<proteinExistence type="predicted"/>
<evidence type="ECO:0000313" key="3">
    <source>
        <dbReference type="Proteomes" id="UP000796761"/>
    </source>
</evidence>
<name>A0A8K1LQN2_9PASS</name>
<protein>
    <submittedName>
        <fullName evidence="2">Uncharacterized protein</fullName>
    </submittedName>
</protein>
<evidence type="ECO:0000256" key="1">
    <source>
        <dbReference type="SAM" id="MobiDB-lite"/>
    </source>
</evidence>
<organism evidence="2 3">
    <name type="scientific">Zosterops borbonicus</name>
    <dbReference type="NCBI Taxonomy" id="364589"/>
    <lineage>
        <taxon>Eukaryota</taxon>
        <taxon>Metazoa</taxon>
        <taxon>Chordata</taxon>
        <taxon>Craniata</taxon>
        <taxon>Vertebrata</taxon>
        <taxon>Euteleostomi</taxon>
        <taxon>Archelosauria</taxon>
        <taxon>Archosauria</taxon>
        <taxon>Dinosauria</taxon>
        <taxon>Saurischia</taxon>
        <taxon>Theropoda</taxon>
        <taxon>Coelurosauria</taxon>
        <taxon>Aves</taxon>
        <taxon>Neognathae</taxon>
        <taxon>Neoaves</taxon>
        <taxon>Telluraves</taxon>
        <taxon>Australaves</taxon>
        <taxon>Passeriformes</taxon>
        <taxon>Sylvioidea</taxon>
        <taxon>Zosteropidae</taxon>
        <taxon>Zosterops</taxon>
    </lineage>
</organism>
<reference evidence="2" key="1">
    <citation type="submission" date="2019-04" db="EMBL/GenBank/DDBJ databases">
        <title>Genome assembly of Zosterops borbonicus 15179.</title>
        <authorList>
            <person name="Leroy T."/>
            <person name="Anselmetti Y."/>
            <person name="Tilak M.-K."/>
            <person name="Nabholz B."/>
        </authorList>
    </citation>
    <scope>NUCLEOTIDE SEQUENCE</scope>
    <source>
        <strain evidence="2">HGM_15179</strain>
        <tissue evidence="2">Muscle</tissue>
    </source>
</reference>
<accession>A0A8K1LQN2</accession>
<dbReference type="AlphaFoldDB" id="A0A8K1LQN2"/>
<dbReference type="Proteomes" id="UP000796761">
    <property type="component" value="Unassembled WGS sequence"/>
</dbReference>